<evidence type="ECO:0008006" key="4">
    <source>
        <dbReference type="Google" id="ProtNLM"/>
    </source>
</evidence>
<reference evidence="2 3" key="2">
    <citation type="submission" date="2010-03" db="EMBL/GenBank/DDBJ databases">
        <authorList>
            <person name="Pajon A."/>
        </authorList>
    </citation>
    <scope>NUCLEOTIDE SEQUENCE [LARGE SCALE GENOMIC DNA]</scope>
    <source>
        <strain evidence="2 3">SSC/2</strain>
    </source>
</reference>
<evidence type="ECO:0000256" key="1">
    <source>
        <dbReference type="SAM" id="SignalP"/>
    </source>
</evidence>
<reference evidence="2 3" key="1">
    <citation type="submission" date="2010-03" db="EMBL/GenBank/DDBJ databases">
        <title>The genome sequence of Clostridiales sp. SSC/2.</title>
        <authorList>
            <consortium name="metaHIT consortium -- http://www.metahit.eu/"/>
            <person name="Pajon A."/>
            <person name="Turner K."/>
            <person name="Parkhill J."/>
            <person name="Duncan S."/>
            <person name="Flint H."/>
        </authorList>
    </citation>
    <scope>NUCLEOTIDE SEQUENCE [LARGE SCALE GENOMIC DNA]</scope>
    <source>
        <strain evidence="2 3">SSC/2</strain>
    </source>
</reference>
<name>D4N0K9_ANAHA</name>
<sequence length="217" mass="25017">MKKKILLGLVLVLCCLTGCGSNSGNSKNSNDNSPPEIKMSDIDWNIKSGIIDGQRRIVFSYTNNTDYTIGDIELDFQRKASTTDDDMLKEFKLLKDTGNYSADDVKKFYITAYNHRFIKSKKSSNKVSCTINHTYWAVTDLKQYKLMEPDKATIAIIKNDKLYTFYYDFQNKEMTMDEDKSGEKIYSWSTSKIAKNLPKTKISKCGGYLRYGRLFYF</sequence>
<dbReference type="KEGG" id="bprl:CL2_14580"/>
<protein>
    <recommendedName>
        <fullName evidence="4">Lipoprotein</fullName>
    </recommendedName>
</protein>
<evidence type="ECO:0000313" key="3">
    <source>
        <dbReference type="Proteomes" id="UP000008960"/>
    </source>
</evidence>
<feature type="signal peptide" evidence="1">
    <location>
        <begin position="1"/>
        <end position="24"/>
    </location>
</feature>
<dbReference type="AlphaFoldDB" id="D4N0K9"/>
<evidence type="ECO:0000313" key="2">
    <source>
        <dbReference type="EMBL" id="CBL38404.1"/>
    </source>
</evidence>
<gene>
    <name evidence="2" type="ORF">CL2_14580</name>
</gene>
<dbReference type="PATRIC" id="fig|245018.3.peg.1759"/>
<organism evidence="2 3">
    <name type="scientific">Anaerostipes hadrus</name>
    <dbReference type="NCBI Taxonomy" id="649756"/>
    <lineage>
        <taxon>Bacteria</taxon>
        <taxon>Bacillati</taxon>
        <taxon>Bacillota</taxon>
        <taxon>Clostridia</taxon>
        <taxon>Lachnospirales</taxon>
        <taxon>Lachnospiraceae</taxon>
        <taxon>Anaerostipes</taxon>
    </lineage>
</organism>
<accession>D4N0K9</accession>
<dbReference type="Proteomes" id="UP000008960">
    <property type="component" value="Chromosome"/>
</dbReference>
<keyword evidence="1" id="KW-0732">Signal</keyword>
<dbReference type="RefSeq" id="WP_015530475.1">
    <property type="nucleotide sequence ID" value="NC_021016.1"/>
</dbReference>
<dbReference type="EMBL" id="FP929061">
    <property type="protein sequence ID" value="CBL38404.1"/>
    <property type="molecule type" value="Genomic_DNA"/>
</dbReference>
<proteinExistence type="predicted"/>
<feature type="chain" id="PRO_5003061407" description="Lipoprotein" evidence="1">
    <location>
        <begin position="25"/>
        <end position="217"/>
    </location>
</feature>